<dbReference type="eggNOG" id="COG2062">
    <property type="taxonomic scope" value="Bacteria"/>
</dbReference>
<proteinExistence type="predicted"/>
<dbReference type="AlphaFoldDB" id="A0A1W6BWV2"/>
<dbReference type="PANTHER" id="PTHR47623:SF1">
    <property type="entry name" value="OS09G0287300 PROTEIN"/>
    <property type="match status" value="1"/>
</dbReference>
<dbReference type="InterPro" id="IPR013078">
    <property type="entry name" value="His_Pase_superF_clade-1"/>
</dbReference>
<dbReference type="Pfam" id="PF00300">
    <property type="entry name" value="His_Phos_1"/>
    <property type="match status" value="1"/>
</dbReference>
<sequence>MKKIYLIRHAKAEKDEIKSDFERKLNHTGKEDLKRLFLRLQNYEINPDMIFSSPAKRTAKTAKKLAKFYHFNRGKITYINSLYTANAEQIYDLIKDMSRAFNEIFIVGHNPALKELGELLSTLCLDSFPTSSVLCLEFDINDFTQLKTHSGKLIFFEHIRALKSEKMGNDTQENINQG</sequence>
<organism evidence="1 2">
    <name type="scientific">Campylobacter cuniculorum DSM 23162 = LMG 24588</name>
    <dbReference type="NCBI Taxonomy" id="1121267"/>
    <lineage>
        <taxon>Bacteria</taxon>
        <taxon>Pseudomonadati</taxon>
        <taxon>Campylobacterota</taxon>
        <taxon>Epsilonproteobacteria</taxon>
        <taxon>Campylobacterales</taxon>
        <taxon>Campylobacteraceae</taxon>
        <taxon>Campylobacter</taxon>
    </lineage>
</organism>
<dbReference type="STRING" id="1121267.CCUN_0948"/>
<protein>
    <submittedName>
        <fullName evidence="1">Phosphohistidine phosphatase</fullName>
    </submittedName>
</protein>
<evidence type="ECO:0000313" key="1">
    <source>
        <dbReference type="EMBL" id="ARJ56555.1"/>
    </source>
</evidence>
<dbReference type="RefSeq" id="WP_027306411.1">
    <property type="nucleotide sequence ID" value="NZ_CP020867.1"/>
</dbReference>
<dbReference type="PANTHER" id="PTHR47623">
    <property type="entry name" value="OS09G0287300 PROTEIN"/>
    <property type="match status" value="1"/>
</dbReference>
<dbReference type="OrthoDB" id="9810154at2"/>
<gene>
    <name evidence="1" type="primary">sixA</name>
    <name evidence="1" type="ORF">CCUN_0948</name>
</gene>
<dbReference type="InterPro" id="IPR029033">
    <property type="entry name" value="His_PPase_superfam"/>
</dbReference>
<dbReference type="EMBL" id="CP020867">
    <property type="protein sequence ID" value="ARJ56555.1"/>
    <property type="molecule type" value="Genomic_DNA"/>
</dbReference>
<dbReference type="SUPFAM" id="SSF53254">
    <property type="entry name" value="Phosphoglycerate mutase-like"/>
    <property type="match status" value="1"/>
</dbReference>
<name>A0A1W6BWV2_9BACT</name>
<dbReference type="Gene3D" id="3.40.50.1240">
    <property type="entry name" value="Phosphoglycerate mutase-like"/>
    <property type="match status" value="1"/>
</dbReference>
<dbReference type="KEGG" id="ccun:CCUN_0948"/>
<reference evidence="1 2" key="1">
    <citation type="submission" date="2017-04" db="EMBL/GenBank/DDBJ databases">
        <title>Complete genome sequence of the Campylobacter cuniculorum type strain LMG24588.</title>
        <authorList>
            <person name="Miller W.G."/>
            <person name="Yee E."/>
            <person name="Revez J."/>
            <person name="Bono J.L."/>
            <person name="Rossi M."/>
        </authorList>
    </citation>
    <scope>NUCLEOTIDE SEQUENCE [LARGE SCALE GENOMIC DNA]</scope>
    <source>
        <strain evidence="1 2">LMG 24588</strain>
    </source>
</reference>
<dbReference type="Proteomes" id="UP000192902">
    <property type="component" value="Chromosome"/>
</dbReference>
<dbReference type="CDD" id="cd07067">
    <property type="entry name" value="HP_PGM_like"/>
    <property type="match status" value="1"/>
</dbReference>
<accession>A0A1W6BWV2</accession>
<evidence type="ECO:0000313" key="2">
    <source>
        <dbReference type="Proteomes" id="UP000192902"/>
    </source>
</evidence>